<dbReference type="PROSITE" id="PS50995">
    <property type="entry name" value="HTH_MARR_2"/>
    <property type="match status" value="1"/>
</dbReference>
<dbReference type="PANTHER" id="PTHR33164:SF43">
    <property type="entry name" value="HTH-TYPE TRANSCRIPTIONAL REPRESSOR YETL"/>
    <property type="match status" value="1"/>
</dbReference>
<dbReference type="InterPro" id="IPR036388">
    <property type="entry name" value="WH-like_DNA-bd_sf"/>
</dbReference>
<protein>
    <submittedName>
        <fullName evidence="2">Transcriptional regulator, MarR family</fullName>
    </submittedName>
</protein>
<organism evidence="2 3">
    <name type="scientific">Pacificimonas flava</name>
    <dbReference type="NCBI Taxonomy" id="1234595"/>
    <lineage>
        <taxon>Bacteria</taxon>
        <taxon>Pseudomonadati</taxon>
        <taxon>Pseudomonadota</taxon>
        <taxon>Alphaproteobacteria</taxon>
        <taxon>Sphingomonadales</taxon>
        <taxon>Sphingosinicellaceae</taxon>
        <taxon>Pacificimonas</taxon>
    </lineage>
</organism>
<reference evidence="2 3" key="1">
    <citation type="journal article" date="2013" name="Genome Announc.">
        <title>Draft Genome Sequence of Strain JLT2015T, Belonging to the Family Sphingomonadaceae of the Alphaproteobacteria.</title>
        <authorList>
            <person name="Tang K."/>
            <person name="Liu K."/>
            <person name="Li S."/>
            <person name="Jiao N."/>
        </authorList>
    </citation>
    <scope>NUCLEOTIDE SEQUENCE [LARGE SCALE GENOMIC DNA]</scope>
    <source>
        <strain evidence="2 3">JLT2015</strain>
    </source>
</reference>
<dbReference type="InterPro" id="IPR039422">
    <property type="entry name" value="MarR/SlyA-like"/>
</dbReference>
<dbReference type="PRINTS" id="PR00598">
    <property type="entry name" value="HTHMARR"/>
</dbReference>
<dbReference type="RefSeq" id="WP_008599515.1">
    <property type="nucleotide sequence ID" value="NZ_AMRV01000001.1"/>
</dbReference>
<gene>
    <name evidence="2" type="ORF">C725_0134</name>
</gene>
<sequence length="159" mass="17725">MAELPICDYEHPRRALGYLIRRVAKLSTARVEAAFSDKDTTFTQWVVLALVNSGTSNTSSELARHTGHNSGAMTRLLDRLEERGMVEREPCTDDRRVMKLAVTPAGRDTLKEQAADVRAVWQDVLGDMPKEDVTRLLLLLTEVLSRFEAREGIAPGCEA</sequence>
<dbReference type="Gene3D" id="1.10.10.10">
    <property type="entry name" value="Winged helix-like DNA-binding domain superfamily/Winged helix DNA-binding domain"/>
    <property type="match status" value="1"/>
</dbReference>
<dbReference type="GO" id="GO:0006950">
    <property type="term" value="P:response to stress"/>
    <property type="evidence" value="ECO:0007669"/>
    <property type="project" value="TreeGrafter"/>
</dbReference>
<dbReference type="Proteomes" id="UP000011717">
    <property type="component" value="Unassembled WGS sequence"/>
</dbReference>
<dbReference type="EMBL" id="AMRV01000001">
    <property type="protein sequence ID" value="EMD84204.1"/>
    <property type="molecule type" value="Genomic_DNA"/>
</dbReference>
<dbReference type="GO" id="GO:0003700">
    <property type="term" value="F:DNA-binding transcription factor activity"/>
    <property type="evidence" value="ECO:0007669"/>
    <property type="project" value="InterPro"/>
</dbReference>
<dbReference type="InterPro" id="IPR036390">
    <property type="entry name" value="WH_DNA-bd_sf"/>
</dbReference>
<feature type="domain" description="HTH marR-type" evidence="1">
    <location>
        <begin position="13"/>
        <end position="145"/>
    </location>
</feature>
<evidence type="ECO:0000259" key="1">
    <source>
        <dbReference type="PROSITE" id="PS50995"/>
    </source>
</evidence>
<evidence type="ECO:0000313" key="2">
    <source>
        <dbReference type="EMBL" id="EMD84204.1"/>
    </source>
</evidence>
<dbReference type="AlphaFoldDB" id="M2TC46"/>
<dbReference type="Pfam" id="PF01047">
    <property type="entry name" value="MarR"/>
    <property type="match status" value="1"/>
</dbReference>
<keyword evidence="3" id="KW-1185">Reference proteome</keyword>
<dbReference type="SUPFAM" id="SSF46785">
    <property type="entry name" value="Winged helix' DNA-binding domain"/>
    <property type="match status" value="1"/>
</dbReference>
<dbReference type="OrthoDB" id="6195716at2"/>
<proteinExistence type="predicted"/>
<dbReference type="InterPro" id="IPR000835">
    <property type="entry name" value="HTH_MarR-typ"/>
</dbReference>
<dbReference type="SMART" id="SM00347">
    <property type="entry name" value="HTH_MARR"/>
    <property type="match status" value="1"/>
</dbReference>
<evidence type="ECO:0000313" key="3">
    <source>
        <dbReference type="Proteomes" id="UP000011717"/>
    </source>
</evidence>
<accession>M2TC46</accession>
<comment type="caution">
    <text evidence="2">The sequence shown here is derived from an EMBL/GenBank/DDBJ whole genome shotgun (WGS) entry which is preliminary data.</text>
</comment>
<dbReference type="PANTHER" id="PTHR33164">
    <property type="entry name" value="TRANSCRIPTIONAL REGULATOR, MARR FAMILY"/>
    <property type="match status" value="1"/>
</dbReference>
<name>M2TC46_9SPHN</name>